<keyword evidence="7" id="KW-1133">Transmembrane helix</keyword>
<feature type="region of interest" description="Disordered" evidence="6">
    <location>
        <begin position="103"/>
        <end position="137"/>
    </location>
</feature>
<dbReference type="EnsemblPlants" id="LPERR07G10840.1">
    <property type="protein sequence ID" value="LPERR07G10840.1"/>
    <property type="gene ID" value="LPERR07G10840"/>
</dbReference>
<dbReference type="Proteomes" id="UP000032180">
    <property type="component" value="Chromosome 7"/>
</dbReference>
<dbReference type="STRING" id="77586.A0A0D9WYE9"/>
<dbReference type="SUPFAM" id="SSF55455">
    <property type="entry name" value="SRF-like"/>
    <property type="match status" value="1"/>
</dbReference>
<keyword evidence="2" id="KW-0805">Transcription regulation</keyword>
<keyword evidence="3" id="KW-0238">DNA-binding</keyword>
<keyword evidence="7" id="KW-0812">Transmembrane</keyword>
<feature type="region of interest" description="Disordered" evidence="6">
    <location>
        <begin position="250"/>
        <end position="274"/>
    </location>
</feature>
<dbReference type="GO" id="GO:0045944">
    <property type="term" value="P:positive regulation of transcription by RNA polymerase II"/>
    <property type="evidence" value="ECO:0007669"/>
    <property type="project" value="InterPro"/>
</dbReference>
<keyword evidence="7" id="KW-0472">Membrane</keyword>
<dbReference type="SMART" id="SM00432">
    <property type="entry name" value="MADS"/>
    <property type="match status" value="1"/>
</dbReference>
<keyword evidence="4" id="KW-0804">Transcription</keyword>
<dbReference type="PANTHER" id="PTHR11945:SF776">
    <property type="entry name" value="AGAMOUS-LIKE 50-RELATED"/>
    <property type="match status" value="1"/>
</dbReference>
<dbReference type="InterPro" id="IPR033897">
    <property type="entry name" value="SRF-like_MADS-box"/>
</dbReference>
<dbReference type="InterPro" id="IPR002100">
    <property type="entry name" value="TF_MADSbox"/>
</dbReference>
<evidence type="ECO:0000256" key="3">
    <source>
        <dbReference type="ARBA" id="ARBA00023125"/>
    </source>
</evidence>
<dbReference type="eggNOG" id="KOG0014">
    <property type="taxonomic scope" value="Eukaryota"/>
</dbReference>
<dbReference type="HOGENOM" id="CLU_411845_0_0_1"/>
<dbReference type="GO" id="GO:0000981">
    <property type="term" value="F:DNA-binding transcription factor activity, RNA polymerase II-specific"/>
    <property type="evidence" value="ECO:0007669"/>
    <property type="project" value="InterPro"/>
</dbReference>
<dbReference type="Gramene" id="LPERR07G10840.1">
    <property type="protein sequence ID" value="LPERR07G10840.1"/>
    <property type="gene ID" value="LPERR07G10840"/>
</dbReference>
<dbReference type="Pfam" id="PF00319">
    <property type="entry name" value="SRF-TF"/>
    <property type="match status" value="1"/>
</dbReference>
<organism evidence="9 10">
    <name type="scientific">Leersia perrieri</name>
    <dbReference type="NCBI Taxonomy" id="77586"/>
    <lineage>
        <taxon>Eukaryota</taxon>
        <taxon>Viridiplantae</taxon>
        <taxon>Streptophyta</taxon>
        <taxon>Embryophyta</taxon>
        <taxon>Tracheophyta</taxon>
        <taxon>Spermatophyta</taxon>
        <taxon>Magnoliopsida</taxon>
        <taxon>Liliopsida</taxon>
        <taxon>Poales</taxon>
        <taxon>Poaceae</taxon>
        <taxon>BOP clade</taxon>
        <taxon>Oryzoideae</taxon>
        <taxon>Oryzeae</taxon>
        <taxon>Oryzinae</taxon>
        <taxon>Leersia</taxon>
    </lineage>
</organism>
<evidence type="ECO:0000256" key="6">
    <source>
        <dbReference type="SAM" id="MobiDB-lite"/>
    </source>
</evidence>
<evidence type="ECO:0000313" key="9">
    <source>
        <dbReference type="EnsemblPlants" id="LPERR07G10840.1"/>
    </source>
</evidence>
<feature type="compositionally biased region" description="Pro residues" evidence="6">
    <location>
        <begin position="201"/>
        <end position="211"/>
    </location>
</feature>
<dbReference type="CDD" id="cd00266">
    <property type="entry name" value="MADS_SRF_like"/>
    <property type="match status" value="1"/>
</dbReference>
<keyword evidence="10" id="KW-1185">Reference proteome</keyword>
<dbReference type="PRINTS" id="PR00832">
    <property type="entry name" value="PAXILLIN"/>
</dbReference>
<reference evidence="9" key="3">
    <citation type="submission" date="2015-04" db="UniProtKB">
        <authorList>
            <consortium name="EnsemblPlants"/>
        </authorList>
    </citation>
    <scope>IDENTIFICATION</scope>
</reference>
<feature type="compositionally biased region" description="Low complexity" evidence="6">
    <location>
        <begin position="189"/>
        <end position="200"/>
    </location>
</feature>
<reference evidence="9 10" key="1">
    <citation type="submission" date="2012-08" db="EMBL/GenBank/DDBJ databases">
        <title>Oryza genome evolution.</title>
        <authorList>
            <person name="Wing R.A."/>
        </authorList>
    </citation>
    <scope>NUCLEOTIDE SEQUENCE</scope>
</reference>
<evidence type="ECO:0000256" key="5">
    <source>
        <dbReference type="ARBA" id="ARBA00023242"/>
    </source>
</evidence>
<accession>A0A0D9WYE9</accession>
<dbReference type="GO" id="GO:0046983">
    <property type="term" value="F:protein dimerization activity"/>
    <property type="evidence" value="ECO:0007669"/>
    <property type="project" value="InterPro"/>
</dbReference>
<evidence type="ECO:0000256" key="4">
    <source>
        <dbReference type="ARBA" id="ARBA00023163"/>
    </source>
</evidence>
<dbReference type="PANTHER" id="PTHR11945">
    <property type="entry name" value="MADS BOX PROTEIN"/>
    <property type="match status" value="1"/>
</dbReference>
<protein>
    <recommendedName>
        <fullName evidence="8">MADS-box domain-containing protein</fullName>
    </recommendedName>
</protein>
<evidence type="ECO:0000259" key="8">
    <source>
        <dbReference type="PROSITE" id="PS50066"/>
    </source>
</evidence>
<feature type="transmembrane region" description="Helical" evidence="7">
    <location>
        <begin position="30"/>
        <end position="50"/>
    </location>
</feature>
<dbReference type="GO" id="GO:0005634">
    <property type="term" value="C:nucleus"/>
    <property type="evidence" value="ECO:0007669"/>
    <property type="project" value="UniProtKB-SubCell"/>
</dbReference>
<comment type="subcellular location">
    <subcellularLocation>
        <location evidence="1">Nucleus</location>
    </subcellularLocation>
</comment>
<evidence type="ECO:0000313" key="10">
    <source>
        <dbReference type="Proteomes" id="UP000032180"/>
    </source>
</evidence>
<evidence type="ECO:0000256" key="1">
    <source>
        <dbReference type="ARBA" id="ARBA00004123"/>
    </source>
</evidence>
<feature type="compositionally biased region" description="Basic and acidic residues" evidence="6">
    <location>
        <begin position="103"/>
        <end position="128"/>
    </location>
</feature>
<evidence type="ECO:0000256" key="2">
    <source>
        <dbReference type="ARBA" id="ARBA00023015"/>
    </source>
</evidence>
<dbReference type="AlphaFoldDB" id="A0A0D9WYE9"/>
<sequence>MPPRRSRRTGTAFIEDERDRDITFSKRRHGLFNAVSNLSILTGASIAVVMENRARNKFHAIGTPTVQAVVDAALSDNMEATRPLVDEQQRARLAPLENELARLKEEEESHKEKTQASKDRYKEAKAEAEENGGDDDDVARMNRLLFSRPDDENLSLDEMKGLFAEMLQYQKQARELVPSDLGRRGGGDRLMLGSSSRARAPLPPPPPPPPRRQAANPVPWQPLQWPNLYRPRNQLLPAAEGSIQNNSFPTFSMGPFSFGSQSQQAPPAHDNTQLAPLPQTLEQQGPLMQQPFLFSDHAPTVAAAPLPLQAPLHYQSSTVAAAPLPLQAPLQMPVENHFPQGAPLLQVPFPFSGQASALAPLPTPLQMMPTPRLQLSPLMEEQFPLSDEAPRFAPIPAPSLMPVQPHFSHPPLPQEPLPLSNPTGPALASAPMPAPLQNPVEDHFPLSPMLQMQKLFDFSDQAPLFSPPPPSPLQTPMEAPMPLEAPLIQQPFQVPDQAPIHAPPQEPLQMPVDAHMPLNSPLVQEPFLHAPLHAPPQPAPLQMPVEADLPPTAEAYNQEVAEQQHPPEGYENYDHMFENIEPSQPLAAGAGDDNSFTALGNGNDNPFNNQQWSASPLYDGQFYMGTGIDDMGIVVGDHGGVAEDDWANVEESSSSGLGNDIFDDLWF</sequence>
<name>A0A0D9WYE9_9ORYZ</name>
<keyword evidence="5" id="KW-0539">Nucleus</keyword>
<dbReference type="InterPro" id="IPR036879">
    <property type="entry name" value="TF_MADSbox_sf"/>
</dbReference>
<feature type="region of interest" description="Disordered" evidence="6">
    <location>
        <begin position="177"/>
        <end position="217"/>
    </location>
</feature>
<dbReference type="Gene3D" id="3.40.1810.10">
    <property type="entry name" value="Transcription factor, MADS-box"/>
    <property type="match status" value="1"/>
</dbReference>
<dbReference type="GO" id="GO:0000978">
    <property type="term" value="F:RNA polymerase II cis-regulatory region sequence-specific DNA binding"/>
    <property type="evidence" value="ECO:0007669"/>
    <property type="project" value="TreeGrafter"/>
</dbReference>
<proteinExistence type="predicted"/>
<dbReference type="PROSITE" id="PS50066">
    <property type="entry name" value="MADS_BOX_2"/>
    <property type="match status" value="1"/>
</dbReference>
<reference evidence="10" key="2">
    <citation type="submission" date="2013-12" db="EMBL/GenBank/DDBJ databases">
        <authorList>
            <person name="Yu Y."/>
            <person name="Lee S."/>
            <person name="de Baynast K."/>
            <person name="Wissotski M."/>
            <person name="Liu L."/>
            <person name="Talag J."/>
            <person name="Goicoechea J."/>
            <person name="Angelova A."/>
            <person name="Jetty R."/>
            <person name="Kudrna D."/>
            <person name="Golser W."/>
            <person name="Rivera L."/>
            <person name="Zhang J."/>
            <person name="Wing R."/>
        </authorList>
    </citation>
    <scope>NUCLEOTIDE SEQUENCE</scope>
</reference>
<feature type="compositionally biased region" description="Polar residues" evidence="6">
    <location>
        <begin position="258"/>
        <end position="274"/>
    </location>
</feature>
<feature type="domain" description="MADS-box" evidence="8">
    <location>
        <begin position="14"/>
        <end position="50"/>
    </location>
</feature>
<evidence type="ECO:0000256" key="7">
    <source>
        <dbReference type="SAM" id="Phobius"/>
    </source>
</evidence>